<accession>A0AAD5MML6</accession>
<reference evidence="2" key="1">
    <citation type="submission" date="2021-06" db="EMBL/GenBank/DDBJ databases">
        <title>Parelaphostrongylus tenuis whole genome reference sequence.</title>
        <authorList>
            <person name="Garwood T.J."/>
            <person name="Larsen P.A."/>
            <person name="Fountain-Jones N.M."/>
            <person name="Garbe J.R."/>
            <person name="Macchietto M.G."/>
            <person name="Kania S.A."/>
            <person name="Gerhold R.W."/>
            <person name="Richards J.E."/>
            <person name="Wolf T.M."/>
        </authorList>
    </citation>
    <scope>NUCLEOTIDE SEQUENCE</scope>
    <source>
        <strain evidence="2">MNPRO001-30</strain>
        <tissue evidence="2">Meninges</tissue>
    </source>
</reference>
<gene>
    <name evidence="2" type="ORF">KIN20_017028</name>
</gene>
<dbReference type="AlphaFoldDB" id="A0AAD5MML6"/>
<comment type="caution">
    <text evidence="2">The sequence shown here is derived from an EMBL/GenBank/DDBJ whole genome shotgun (WGS) entry which is preliminary data.</text>
</comment>
<organism evidence="2 3">
    <name type="scientific">Parelaphostrongylus tenuis</name>
    <name type="common">Meningeal worm</name>
    <dbReference type="NCBI Taxonomy" id="148309"/>
    <lineage>
        <taxon>Eukaryota</taxon>
        <taxon>Metazoa</taxon>
        <taxon>Ecdysozoa</taxon>
        <taxon>Nematoda</taxon>
        <taxon>Chromadorea</taxon>
        <taxon>Rhabditida</taxon>
        <taxon>Rhabditina</taxon>
        <taxon>Rhabditomorpha</taxon>
        <taxon>Strongyloidea</taxon>
        <taxon>Metastrongylidae</taxon>
        <taxon>Parelaphostrongylus</taxon>
    </lineage>
</organism>
<dbReference type="Proteomes" id="UP001196413">
    <property type="component" value="Unassembled WGS sequence"/>
</dbReference>
<keyword evidence="3" id="KW-1185">Reference proteome</keyword>
<name>A0AAD5MML6_PARTN</name>
<protein>
    <submittedName>
        <fullName evidence="2">Uncharacterized protein</fullName>
    </submittedName>
</protein>
<dbReference type="EMBL" id="JAHQIW010003403">
    <property type="protein sequence ID" value="KAJ1358563.1"/>
    <property type="molecule type" value="Genomic_DNA"/>
</dbReference>
<evidence type="ECO:0000313" key="3">
    <source>
        <dbReference type="Proteomes" id="UP001196413"/>
    </source>
</evidence>
<feature type="region of interest" description="Disordered" evidence="1">
    <location>
        <begin position="1"/>
        <end position="26"/>
    </location>
</feature>
<sequence length="109" mass="12277">MAAARQPLQERHSINGNGTFSSHHRVENWQRANSSLCAAGTEFGMRRGYALPTPKQTPKNTTPMRSIEKGSLRAVLQQQRVEQQRNYVGPSIVAEDLYCLEELTPTHKD</sequence>
<proteinExistence type="predicted"/>
<evidence type="ECO:0000256" key="1">
    <source>
        <dbReference type="SAM" id="MobiDB-lite"/>
    </source>
</evidence>
<evidence type="ECO:0000313" key="2">
    <source>
        <dbReference type="EMBL" id="KAJ1358563.1"/>
    </source>
</evidence>